<dbReference type="InterPro" id="IPR051333">
    <property type="entry name" value="CLIP_Serine_Protease"/>
</dbReference>
<dbReference type="Proteomes" id="UP001219518">
    <property type="component" value="Unassembled WGS sequence"/>
</dbReference>
<evidence type="ECO:0000313" key="4">
    <source>
        <dbReference type="Proteomes" id="UP001219518"/>
    </source>
</evidence>
<name>A0AAE1HNY5_9NEOP</name>
<feature type="domain" description="Peptidase S1" evidence="2">
    <location>
        <begin position="34"/>
        <end position="278"/>
    </location>
</feature>
<dbReference type="InterPro" id="IPR009003">
    <property type="entry name" value="Peptidase_S1_PA"/>
</dbReference>
<dbReference type="GO" id="GO:0004252">
    <property type="term" value="F:serine-type endopeptidase activity"/>
    <property type="evidence" value="ECO:0007669"/>
    <property type="project" value="InterPro"/>
</dbReference>
<evidence type="ECO:0000259" key="2">
    <source>
        <dbReference type="PROSITE" id="PS50240"/>
    </source>
</evidence>
<dbReference type="Pfam" id="PF00089">
    <property type="entry name" value="Trypsin"/>
    <property type="match status" value="1"/>
</dbReference>
<keyword evidence="1" id="KW-0732">Signal</keyword>
<dbReference type="EMBL" id="JAHWGI010001196">
    <property type="protein sequence ID" value="KAK3924704.1"/>
    <property type="molecule type" value="Genomic_DNA"/>
</dbReference>
<dbReference type="Gene3D" id="2.40.10.10">
    <property type="entry name" value="Trypsin-like serine proteases"/>
    <property type="match status" value="2"/>
</dbReference>
<evidence type="ECO:0000256" key="1">
    <source>
        <dbReference type="SAM" id="SignalP"/>
    </source>
</evidence>
<evidence type="ECO:0000313" key="3">
    <source>
        <dbReference type="EMBL" id="KAK3924704.1"/>
    </source>
</evidence>
<protein>
    <submittedName>
        <fullName evidence="3">Coagulation factor XI</fullName>
    </submittedName>
</protein>
<comment type="caution">
    <text evidence="3">The sequence shown here is derived from an EMBL/GenBank/DDBJ whole genome shotgun (WGS) entry which is preliminary data.</text>
</comment>
<dbReference type="PANTHER" id="PTHR24260:SF145">
    <property type="entry name" value="FI17609P1-RELATED"/>
    <property type="match status" value="1"/>
</dbReference>
<dbReference type="GO" id="GO:0006508">
    <property type="term" value="P:proteolysis"/>
    <property type="evidence" value="ECO:0007669"/>
    <property type="project" value="InterPro"/>
</dbReference>
<sequence>MASSTATAALALFAVGLAAAPLRGARAASLIQGPVGGAFLTSDIAYPGQFPWHAAVHKAGEDANSLLGSGALVSQMFVLSAASIIPADLTGVELEVVLGIVSLRQAGSKVSVGQVKKHDQWTSANPRVDDLALLQLATSVELTDVIALVALPPWYYRGATYKDLSVSVSSWGAESPDYKDMFLREVIADVISNRDCQKESGVKMEPTQLCAHQSADDQDVVLGAFDGGDPAVFIEPSGVARLIGIMSAEKQQGPSNSQKPAVMARITEHLAWIAANSDADIGG</sequence>
<organism evidence="3 4">
    <name type="scientific">Frankliniella fusca</name>
    <dbReference type="NCBI Taxonomy" id="407009"/>
    <lineage>
        <taxon>Eukaryota</taxon>
        <taxon>Metazoa</taxon>
        <taxon>Ecdysozoa</taxon>
        <taxon>Arthropoda</taxon>
        <taxon>Hexapoda</taxon>
        <taxon>Insecta</taxon>
        <taxon>Pterygota</taxon>
        <taxon>Neoptera</taxon>
        <taxon>Paraneoptera</taxon>
        <taxon>Thysanoptera</taxon>
        <taxon>Terebrantia</taxon>
        <taxon>Thripoidea</taxon>
        <taxon>Thripidae</taxon>
        <taxon>Frankliniella</taxon>
    </lineage>
</organism>
<gene>
    <name evidence="3" type="ORF">KUF71_012838</name>
</gene>
<feature type="signal peptide" evidence="1">
    <location>
        <begin position="1"/>
        <end position="27"/>
    </location>
</feature>
<keyword evidence="4" id="KW-1185">Reference proteome</keyword>
<reference evidence="3" key="2">
    <citation type="journal article" date="2023" name="BMC Genomics">
        <title>Pest status, molecular evolution, and epigenetic factors derived from the genome assembly of Frankliniella fusca, a thysanopteran phytovirus vector.</title>
        <authorList>
            <person name="Catto M.A."/>
            <person name="Labadie P.E."/>
            <person name="Jacobson A.L."/>
            <person name="Kennedy G.G."/>
            <person name="Srinivasan R."/>
            <person name="Hunt B.G."/>
        </authorList>
    </citation>
    <scope>NUCLEOTIDE SEQUENCE</scope>
    <source>
        <strain evidence="3">PL_HMW_Pooled</strain>
    </source>
</reference>
<reference evidence="3" key="1">
    <citation type="submission" date="2021-07" db="EMBL/GenBank/DDBJ databases">
        <authorList>
            <person name="Catto M.A."/>
            <person name="Jacobson A."/>
            <person name="Kennedy G."/>
            <person name="Labadie P."/>
            <person name="Hunt B.G."/>
            <person name="Srinivasan R."/>
        </authorList>
    </citation>
    <scope>NUCLEOTIDE SEQUENCE</scope>
    <source>
        <strain evidence="3">PL_HMW_Pooled</strain>
        <tissue evidence="3">Head</tissue>
    </source>
</reference>
<accession>A0AAE1HNY5</accession>
<dbReference type="InterPro" id="IPR043504">
    <property type="entry name" value="Peptidase_S1_PA_chymotrypsin"/>
</dbReference>
<dbReference type="SUPFAM" id="SSF50494">
    <property type="entry name" value="Trypsin-like serine proteases"/>
    <property type="match status" value="1"/>
</dbReference>
<dbReference type="PROSITE" id="PS50240">
    <property type="entry name" value="TRYPSIN_DOM"/>
    <property type="match status" value="1"/>
</dbReference>
<dbReference type="AlphaFoldDB" id="A0AAE1HNY5"/>
<dbReference type="SMART" id="SM00020">
    <property type="entry name" value="Tryp_SPc"/>
    <property type="match status" value="1"/>
</dbReference>
<dbReference type="PANTHER" id="PTHR24260">
    <property type="match status" value="1"/>
</dbReference>
<proteinExistence type="predicted"/>
<dbReference type="InterPro" id="IPR001254">
    <property type="entry name" value="Trypsin_dom"/>
</dbReference>
<feature type="chain" id="PRO_5042231444" evidence="1">
    <location>
        <begin position="28"/>
        <end position="283"/>
    </location>
</feature>